<name>A0A5C6FEL5_9BACT</name>
<keyword evidence="2" id="KW-1185">Reference proteome</keyword>
<proteinExistence type="predicted"/>
<sequence length="149" mass="16815">MVAAGRIAALSMGAIAREMRYANGTIHNHLFLQRTKFCSRWRSRVPRLGYRSFISPAVRVDLAKFDGGDWIACEDFRNRFADLLAIETLVRHATIWEKASDRRPETLMDCESRTVSWVASVDQQAIEAGDLSLPGEVPRSRKSCLGFGR</sequence>
<protein>
    <submittedName>
        <fullName evidence="1">Uncharacterized protein</fullName>
    </submittedName>
</protein>
<reference evidence="1 2" key="1">
    <citation type="submission" date="2019-02" db="EMBL/GenBank/DDBJ databases">
        <title>Deep-cultivation of Planctomycetes and their phenomic and genomic characterization uncovers novel biology.</title>
        <authorList>
            <person name="Wiegand S."/>
            <person name="Jogler M."/>
            <person name="Boedeker C."/>
            <person name="Pinto D."/>
            <person name="Vollmers J."/>
            <person name="Rivas-Marin E."/>
            <person name="Kohn T."/>
            <person name="Peeters S.H."/>
            <person name="Heuer A."/>
            <person name="Rast P."/>
            <person name="Oberbeckmann S."/>
            <person name="Bunk B."/>
            <person name="Jeske O."/>
            <person name="Meyerdierks A."/>
            <person name="Storesund J.E."/>
            <person name="Kallscheuer N."/>
            <person name="Luecker S."/>
            <person name="Lage O.M."/>
            <person name="Pohl T."/>
            <person name="Merkel B.J."/>
            <person name="Hornburger P."/>
            <person name="Mueller R.-W."/>
            <person name="Bruemmer F."/>
            <person name="Labrenz M."/>
            <person name="Spormann A.M."/>
            <person name="Op Den Camp H."/>
            <person name="Overmann J."/>
            <person name="Amann R."/>
            <person name="Jetten M.S.M."/>
            <person name="Mascher T."/>
            <person name="Medema M.H."/>
            <person name="Devos D.P."/>
            <person name="Kaster A.-K."/>
            <person name="Ovreas L."/>
            <person name="Rohde M."/>
            <person name="Galperin M.Y."/>
            <person name="Jogler C."/>
        </authorList>
    </citation>
    <scope>NUCLEOTIDE SEQUENCE [LARGE SCALE GENOMIC DNA]</scope>
    <source>
        <strain evidence="1 2">Poly59</strain>
    </source>
</reference>
<accession>A0A5C6FEL5</accession>
<dbReference type="EMBL" id="SJPX01000001">
    <property type="protein sequence ID" value="TWU58069.1"/>
    <property type="molecule type" value="Genomic_DNA"/>
</dbReference>
<comment type="caution">
    <text evidence="1">The sequence shown here is derived from an EMBL/GenBank/DDBJ whole genome shotgun (WGS) entry which is preliminary data.</text>
</comment>
<evidence type="ECO:0000313" key="1">
    <source>
        <dbReference type="EMBL" id="TWU58069.1"/>
    </source>
</evidence>
<evidence type="ECO:0000313" key="2">
    <source>
        <dbReference type="Proteomes" id="UP000317977"/>
    </source>
</evidence>
<organism evidence="1 2">
    <name type="scientific">Rubripirellula reticaptiva</name>
    <dbReference type="NCBI Taxonomy" id="2528013"/>
    <lineage>
        <taxon>Bacteria</taxon>
        <taxon>Pseudomonadati</taxon>
        <taxon>Planctomycetota</taxon>
        <taxon>Planctomycetia</taxon>
        <taxon>Pirellulales</taxon>
        <taxon>Pirellulaceae</taxon>
        <taxon>Rubripirellula</taxon>
    </lineage>
</organism>
<gene>
    <name evidence="1" type="ORF">Poly59_09780</name>
</gene>
<dbReference type="AlphaFoldDB" id="A0A5C6FEL5"/>
<dbReference type="Proteomes" id="UP000317977">
    <property type="component" value="Unassembled WGS sequence"/>
</dbReference>